<dbReference type="PANTHER" id="PTHR43330">
    <property type="entry name" value="METHIONINE AMINOPEPTIDASE"/>
    <property type="match status" value="1"/>
</dbReference>
<proteinExistence type="predicted"/>
<evidence type="ECO:0000313" key="7">
    <source>
        <dbReference type="Proteomes" id="UP000836841"/>
    </source>
</evidence>
<feature type="domain" description="Peptidase M24" evidence="5">
    <location>
        <begin position="4"/>
        <end position="102"/>
    </location>
</feature>
<evidence type="ECO:0000259" key="5">
    <source>
        <dbReference type="Pfam" id="PF00557"/>
    </source>
</evidence>
<dbReference type="PROSITE" id="PS00680">
    <property type="entry name" value="MAP_1"/>
    <property type="match status" value="1"/>
</dbReference>
<keyword evidence="2" id="KW-0645">Protease</keyword>
<dbReference type="AlphaFoldDB" id="A0AAU9SYJ4"/>
<dbReference type="InterPro" id="IPR036005">
    <property type="entry name" value="Creatinase/aminopeptidase-like"/>
</dbReference>
<dbReference type="PANTHER" id="PTHR43330:SF8">
    <property type="entry name" value="METHIONINE AMINOPEPTIDASE 1D, MITOCHONDRIAL"/>
    <property type="match status" value="1"/>
</dbReference>
<dbReference type="GO" id="GO:0006508">
    <property type="term" value="P:proteolysis"/>
    <property type="evidence" value="ECO:0007669"/>
    <property type="project" value="UniProtKB-KW"/>
</dbReference>
<dbReference type="Gene3D" id="3.90.230.10">
    <property type="entry name" value="Creatinase/methionine aminopeptidase superfamily"/>
    <property type="match status" value="1"/>
</dbReference>
<gene>
    <name evidence="6" type="ORF">TAV2_LOCUS22414</name>
</gene>
<dbReference type="InterPro" id="IPR000994">
    <property type="entry name" value="Pept_M24"/>
</dbReference>
<dbReference type="SUPFAM" id="SSF55920">
    <property type="entry name" value="Creatinase/aminopeptidase"/>
    <property type="match status" value="1"/>
</dbReference>
<keyword evidence="1" id="KW-0031">Aminopeptidase</keyword>
<dbReference type="Proteomes" id="UP000836841">
    <property type="component" value="Unassembled WGS sequence"/>
</dbReference>
<comment type="caution">
    <text evidence="6">The sequence shown here is derived from an EMBL/GenBank/DDBJ whole genome shotgun (WGS) entry which is preliminary data.</text>
</comment>
<organism evidence="6 7">
    <name type="scientific">Thlaspi arvense</name>
    <name type="common">Field penny-cress</name>
    <dbReference type="NCBI Taxonomy" id="13288"/>
    <lineage>
        <taxon>Eukaryota</taxon>
        <taxon>Viridiplantae</taxon>
        <taxon>Streptophyta</taxon>
        <taxon>Embryophyta</taxon>
        <taxon>Tracheophyta</taxon>
        <taxon>Spermatophyta</taxon>
        <taxon>Magnoliopsida</taxon>
        <taxon>eudicotyledons</taxon>
        <taxon>Gunneridae</taxon>
        <taxon>Pentapetalae</taxon>
        <taxon>rosids</taxon>
        <taxon>malvids</taxon>
        <taxon>Brassicales</taxon>
        <taxon>Brassicaceae</taxon>
        <taxon>Thlaspideae</taxon>
        <taxon>Thlaspi</taxon>
    </lineage>
</organism>
<protein>
    <recommendedName>
        <fullName evidence="5">Peptidase M24 domain-containing protein</fullName>
    </recommendedName>
</protein>
<dbReference type="GO" id="GO:0009507">
    <property type="term" value="C:chloroplast"/>
    <property type="evidence" value="ECO:0007669"/>
    <property type="project" value="TreeGrafter"/>
</dbReference>
<keyword evidence="4" id="KW-0378">Hydrolase</keyword>
<dbReference type="EMBL" id="CAJVSB020000872">
    <property type="protein sequence ID" value="CAH2075715.1"/>
    <property type="molecule type" value="Genomic_DNA"/>
</dbReference>
<accession>A0AAU9SYJ4</accession>
<sequence>MKLGYHGDTSATFFCGDVDDEAKNLVQVTKECLDKAISICAPGVEYKQIGKIIHDHADRHRYGVVEQFVGHGVGRVFHADPVILHYRNNGHGRMMLNQTFTIGLETTKAVISHLSLSLLMASLSLSWLN</sequence>
<dbReference type="Pfam" id="PF00557">
    <property type="entry name" value="Peptidase_M24"/>
    <property type="match status" value="1"/>
</dbReference>
<evidence type="ECO:0000313" key="6">
    <source>
        <dbReference type="EMBL" id="CAH2075715.1"/>
    </source>
</evidence>
<dbReference type="GO" id="GO:0046872">
    <property type="term" value="F:metal ion binding"/>
    <property type="evidence" value="ECO:0007669"/>
    <property type="project" value="UniProtKB-KW"/>
</dbReference>
<keyword evidence="7" id="KW-1185">Reference proteome</keyword>
<evidence type="ECO:0000256" key="3">
    <source>
        <dbReference type="ARBA" id="ARBA00022723"/>
    </source>
</evidence>
<name>A0AAU9SYJ4_THLAR</name>
<evidence type="ECO:0000256" key="2">
    <source>
        <dbReference type="ARBA" id="ARBA00022670"/>
    </source>
</evidence>
<evidence type="ECO:0000256" key="4">
    <source>
        <dbReference type="ARBA" id="ARBA00022801"/>
    </source>
</evidence>
<dbReference type="InterPro" id="IPR002467">
    <property type="entry name" value="Pept_M24A_MAP1"/>
</dbReference>
<keyword evidence="3" id="KW-0479">Metal-binding</keyword>
<reference evidence="6 7" key="1">
    <citation type="submission" date="2022-03" db="EMBL/GenBank/DDBJ databases">
        <authorList>
            <person name="Nunn A."/>
            <person name="Chopra R."/>
            <person name="Nunn A."/>
            <person name="Contreras Garrido A."/>
        </authorList>
    </citation>
    <scope>NUCLEOTIDE SEQUENCE [LARGE SCALE GENOMIC DNA]</scope>
</reference>
<evidence type="ECO:0000256" key="1">
    <source>
        <dbReference type="ARBA" id="ARBA00022438"/>
    </source>
</evidence>
<dbReference type="GO" id="GO:0070006">
    <property type="term" value="F:metalloaminopeptidase activity"/>
    <property type="evidence" value="ECO:0007669"/>
    <property type="project" value="InterPro"/>
</dbReference>